<dbReference type="PROSITE" id="PS50294">
    <property type="entry name" value="WD_REPEATS_REGION"/>
    <property type="match status" value="1"/>
</dbReference>
<dbReference type="Gene3D" id="1.20.960.30">
    <property type="match status" value="1"/>
</dbReference>
<evidence type="ECO:0000313" key="8">
    <source>
        <dbReference type="Proteomes" id="UP000698800"/>
    </source>
</evidence>
<dbReference type="GO" id="GO:0034967">
    <property type="term" value="C:Set3 complex"/>
    <property type="evidence" value="ECO:0007669"/>
    <property type="project" value="TreeGrafter"/>
</dbReference>
<feature type="region of interest" description="Disordered" evidence="6">
    <location>
        <begin position="112"/>
        <end position="162"/>
    </location>
</feature>
<evidence type="ECO:0000256" key="6">
    <source>
        <dbReference type="SAM" id="MobiDB-lite"/>
    </source>
</evidence>
<organism evidence="7 8">
    <name type="scientific">Glutinoglossum americanum</name>
    <dbReference type="NCBI Taxonomy" id="1670608"/>
    <lineage>
        <taxon>Eukaryota</taxon>
        <taxon>Fungi</taxon>
        <taxon>Dikarya</taxon>
        <taxon>Ascomycota</taxon>
        <taxon>Pezizomycotina</taxon>
        <taxon>Geoglossomycetes</taxon>
        <taxon>Geoglossales</taxon>
        <taxon>Geoglossaceae</taxon>
        <taxon>Glutinoglossum</taxon>
    </lineage>
</organism>
<keyword evidence="3" id="KW-0677">Repeat</keyword>
<sequence>MSFLGYGEAAVRLQRDWNLDPQSLPFASHVRAQALVSLVQKGLLYHELEQTVDQARHTDLEKITYGNPTVTTEASYFFGPDAAFSDKAPDCHFEQRAESLTTARSRHLRETAANGLASSEDGVQPPAKKSRKNGIENGDAMEIDQNGHGPGLGPGLGTANMTTTTMNARNARTASPQRRATTNGQSVAIQVDKVTELGRSETEFISPGSAVLSCVWNPVDPTALALKTEALCQIWSVTRNHQPHSPLPMDDDSLMSDITTTAWSPKGEYLATGSFDGHVAIWTVRGALVRRMHPIGQGAIFRLRWNDDGSYLLGLTGDGERLTIVVWNTKTGFALNNIRKVPIRALFYVVWTGHSDFVIGGYQTLQKYEVRNDDGLPFGIFGDEAIVLAKSDGGGLLATSSESGYVKLWDSTNRGLLNVIAHPSHLICMEWQPLAHSRQALDKSSVRILATGSEDGIVRLWNGRAPGGVPLHRFELGSPIHALAFSPDGFFIAAASFGKVMIWNAEGGGLPRAFWTAKSATDQRRGVSNMIKQDPGHEDSSWVGTSPNSGEWPDEQLADLSLSWDADGKRLACGVGKQVAIIKFG</sequence>
<keyword evidence="8" id="KW-1185">Reference proteome</keyword>
<dbReference type="SMART" id="SM00320">
    <property type="entry name" value="WD40"/>
    <property type="match status" value="6"/>
</dbReference>
<dbReference type="InterPro" id="IPR045183">
    <property type="entry name" value="Ebi-like"/>
</dbReference>
<evidence type="ECO:0000313" key="7">
    <source>
        <dbReference type="EMBL" id="KAH0544839.1"/>
    </source>
</evidence>
<dbReference type="AlphaFoldDB" id="A0A9P8I7T2"/>
<dbReference type="EMBL" id="JAGHQL010000013">
    <property type="protein sequence ID" value="KAH0544839.1"/>
    <property type="molecule type" value="Genomic_DNA"/>
</dbReference>
<keyword evidence="4" id="KW-0539">Nucleus</keyword>
<dbReference type="PROSITE" id="PS50082">
    <property type="entry name" value="WD_REPEATS_2"/>
    <property type="match status" value="2"/>
</dbReference>
<dbReference type="InterPro" id="IPR001680">
    <property type="entry name" value="WD40_rpt"/>
</dbReference>
<evidence type="ECO:0008006" key="9">
    <source>
        <dbReference type="Google" id="ProtNLM"/>
    </source>
</evidence>
<dbReference type="InterPro" id="IPR015943">
    <property type="entry name" value="WD40/YVTN_repeat-like_dom_sf"/>
</dbReference>
<feature type="repeat" description="WD" evidence="5">
    <location>
        <begin position="447"/>
        <end position="462"/>
    </location>
</feature>
<accession>A0A9P8I7T2</accession>
<dbReference type="GO" id="GO:0003714">
    <property type="term" value="F:transcription corepressor activity"/>
    <property type="evidence" value="ECO:0007669"/>
    <property type="project" value="InterPro"/>
</dbReference>
<dbReference type="PANTHER" id="PTHR22846:SF2">
    <property type="entry name" value="F-BOX-LIKE_WD REPEAT-CONTAINING PROTEIN EBI"/>
    <property type="match status" value="1"/>
</dbReference>
<keyword evidence="2 5" id="KW-0853">WD repeat</keyword>
<comment type="caution">
    <text evidence="7">The sequence shown here is derived from an EMBL/GenBank/DDBJ whole genome shotgun (WGS) entry which is preliminary data.</text>
</comment>
<name>A0A9P8I7T2_9PEZI</name>
<evidence type="ECO:0000256" key="4">
    <source>
        <dbReference type="ARBA" id="ARBA00023242"/>
    </source>
</evidence>
<gene>
    <name evidence="7" type="ORF">FGG08_001068</name>
</gene>
<evidence type="ECO:0000256" key="1">
    <source>
        <dbReference type="ARBA" id="ARBA00004123"/>
    </source>
</evidence>
<dbReference type="PANTHER" id="PTHR22846">
    <property type="entry name" value="WD40 REPEAT PROTEIN"/>
    <property type="match status" value="1"/>
</dbReference>
<dbReference type="SUPFAM" id="SSF50978">
    <property type="entry name" value="WD40 repeat-like"/>
    <property type="match status" value="1"/>
</dbReference>
<feature type="region of interest" description="Disordered" evidence="6">
    <location>
        <begin position="530"/>
        <end position="550"/>
    </location>
</feature>
<dbReference type="Pfam" id="PF00400">
    <property type="entry name" value="WD40"/>
    <property type="match status" value="3"/>
</dbReference>
<dbReference type="GO" id="GO:0006357">
    <property type="term" value="P:regulation of transcription by RNA polymerase II"/>
    <property type="evidence" value="ECO:0007669"/>
    <property type="project" value="TreeGrafter"/>
</dbReference>
<dbReference type="InterPro" id="IPR036322">
    <property type="entry name" value="WD40_repeat_dom_sf"/>
</dbReference>
<evidence type="ECO:0000256" key="5">
    <source>
        <dbReference type="PROSITE-ProRule" id="PRU00221"/>
    </source>
</evidence>
<comment type="subcellular location">
    <subcellularLocation>
        <location evidence="1">Nucleus</location>
    </subcellularLocation>
</comment>
<dbReference type="Gene3D" id="2.130.10.10">
    <property type="entry name" value="YVTN repeat-like/Quinoprotein amine dehydrogenase"/>
    <property type="match status" value="1"/>
</dbReference>
<dbReference type="OrthoDB" id="1367865at2759"/>
<protein>
    <recommendedName>
        <fullName evidence="9">WD40 repeat-like protein</fullName>
    </recommendedName>
</protein>
<proteinExistence type="predicted"/>
<feature type="repeat" description="WD" evidence="5">
    <location>
        <begin position="258"/>
        <end position="285"/>
    </location>
</feature>
<dbReference type="Proteomes" id="UP000698800">
    <property type="component" value="Unassembled WGS sequence"/>
</dbReference>
<evidence type="ECO:0000256" key="3">
    <source>
        <dbReference type="ARBA" id="ARBA00022737"/>
    </source>
</evidence>
<evidence type="ECO:0000256" key="2">
    <source>
        <dbReference type="ARBA" id="ARBA00022574"/>
    </source>
</evidence>
<reference evidence="7" key="1">
    <citation type="submission" date="2021-03" db="EMBL/GenBank/DDBJ databases">
        <title>Comparative genomics and phylogenomic investigation of the class Geoglossomycetes provide insights into ecological specialization and systematics.</title>
        <authorList>
            <person name="Melie T."/>
            <person name="Pirro S."/>
            <person name="Miller A.N."/>
            <person name="Quandt A."/>
        </authorList>
    </citation>
    <scope>NUCLEOTIDE SEQUENCE</scope>
    <source>
        <strain evidence="7">GBOQ0MN5Z8</strain>
    </source>
</reference>